<sequence>MDRRRSTAELRLPDDMLANVLGRLPPRSLVASRCVHKHWRSIIDARHLLRTDLLPLRLDGFFCNPLDLECCPSFFARPSTTRRITGCRLDFSDTLKGYPDIIDHCNGLLLLWESVVNPATIALSNDKYQMIKSPTAGAKLGEYPLSYLGKSEKGVYSALLHRDADSLPHCRVWLLNERCGQMEWVLKTEMSLVDNIPLHFTNKYSKPWSVSCKKGEACEQEELDEWDFDDGSVFETKDNKGNRPYWCGMVFLGFHPYKRDCLLLCTFFQIIKSGILSFEYFKGSRVGHPGCMGNGKLISIHSMLDGEVVRKQLSRSSKVGMVWNI</sequence>
<keyword evidence="3" id="KW-1185">Reference proteome</keyword>
<dbReference type="PANTHER" id="PTHR34591">
    <property type="entry name" value="OS03G0653100 PROTEIN-RELATED"/>
    <property type="match status" value="1"/>
</dbReference>
<evidence type="ECO:0000313" key="3">
    <source>
        <dbReference type="Proteomes" id="UP000636709"/>
    </source>
</evidence>
<name>A0A835BH77_9POAL</name>
<dbReference type="Pfam" id="PF00646">
    <property type="entry name" value="F-box"/>
    <property type="match status" value="1"/>
</dbReference>
<dbReference type="OrthoDB" id="689710at2759"/>
<dbReference type="SUPFAM" id="SSF81383">
    <property type="entry name" value="F-box domain"/>
    <property type="match status" value="1"/>
</dbReference>
<dbReference type="SMART" id="SM00256">
    <property type="entry name" value="FBOX"/>
    <property type="match status" value="1"/>
</dbReference>
<dbReference type="InterPro" id="IPR036047">
    <property type="entry name" value="F-box-like_dom_sf"/>
</dbReference>
<dbReference type="EMBL" id="JACEFO010002020">
    <property type="protein sequence ID" value="KAF8689386.1"/>
    <property type="molecule type" value="Genomic_DNA"/>
</dbReference>
<proteinExistence type="predicted"/>
<comment type="caution">
    <text evidence="2">The sequence shown here is derived from an EMBL/GenBank/DDBJ whole genome shotgun (WGS) entry which is preliminary data.</text>
</comment>
<dbReference type="AlphaFoldDB" id="A0A835BH77"/>
<dbReference type="PANTHER" id="PTHR34591:SF23">
    <property type="entry name" value="F-BOX DOMAIN-CONTAINING PROTEIN"/>
    <property type="match status" value="1"/>
</dbReference>
<dbReference type="InterPro" id="IPR001810">
    <property type="entry name" value="F-box_dom"/>
</dbReference>
<accession>A0A835BH77</accession>
<gene>
    <name evidence="2" type="ORF">HU200_041929</name>
</gene>
<dbReference type="Proteomes" id="UP000636709">
    <property type="component" value="Unassembled WGS sequence"/>
</dbReference>
<protein>
    <recommendedName>
        <fullName evidence="1">F-box domain-containing protein</fullName>
    </recommendedName>
</protein>
<dbReference type="PROSITE" id="PS50181">
    <property type="entry name" value="FBOX"/>
    <property type="match status" value="1"/>
</dbReference>
<evidence type="ECO:0000313" key="2">
    <source>
        <dbReference type="EMBL" id="KAF8689386.1"/>
    </source>
</evidence>
<reference evidence="2" key="1">
    <citation type="submission" date="2020-07" db="EMBL/GenBank/DDBJ databases">
        <title>Genome sequence and genetic diversity analysis of an under-domesticated orphan crop, white fonio (Digitaria exilis).</title>
        <authorList>
            <person name="Bennetzen J.L."/>
            <person name="Chen S."/>
            <person name="Ma X."/>
            <person name="Wang X."/>
            <person name="Yssel A.E.J."/>
            <person name="Chaluvadi S.R."/>
            <person name="Johnson M."/>
            <person name="Gangashetty P."/>
            <person name="Hamidou F."/>
            <person name="Sanogo M.D."/>
            <person name="Zwaenepoel A."/>
            <person name="Wallace J."/>
            <person name="Van De Peer Y."/>
            <person name="Van Deynze A."/>
        </authorList>
    </citation>
    <scope>NUCLEOTIDE SEQUENCE</scope>
    <source>
        <tissue evidence="2">Leaves</tissue>
    </source>
</reference>
<dbReference type="Gene3D" id="1.20.1280.50">
    <property type="match status" value="1"/>
</dbReference>
<feature type="domain" description="F-box" evidence="1">
    <location>
        <begin position="6"/>
        <end position="52"/>
    </location>
</feature>
<organism evidence="2 3">
    <name type="scientific">Digitaria exilis</name>
    <dbReference type="NCBI Taxonomy" id="1010633"/>
    <lineage>
        <taxon>Eukaryota</taxon>
        <taxon>Viridiplantae</taxon>
        <taxon>Streptophyta</taxon>
        <taxon>Embryophyta</taxon>
        <taxon>Tracheophyta</taxon>
        <taxon>Spermatophyta</taxon>
        <taxon>Magnoliopsida</taxon>
        <taxon>Liliopsida</taxon>
        <taxon>Poales</taxon>
        <taxon>Poaceae</taxon>
        <taxon>PACMAD clade</taxon>
        <taxon>Panicoideae</taxon>
        <taxon>Panicodae</taxon>
        <taxon>Paniceae</taxon>
        <taxon>Anthephorinae</taxon>
        <taxon>Digitaria</taxon>
    </lineage>
</organism>
<evidence type="ECO:0000259" key="1">
    <source>
        <dbReference type="PROSITE" id="PS50181"/>
    </source>
</evidence>